<dbReference type="eggNOG" id="COG1629">
    <property type="taxonomic scope" value="Bacteria"/>
</dbReference>
<dbReference type="Proteomes" id="UP000000310">
    <property type="component" value="Chromosome"/>
</dbReference>
<evidence type="ECO:0000313" key="4">
    <source>
        <dbReference type="Proteomes" id="UP000000310"/>
    </source>
</evidence>
<dbReference type="SUPFAM" id="SSF49464">
    <property type="entry name" value="Carboxypeptidase regulatory domain-like"/>
    <property type="match status" value="1"/>
</dbReference>
<gene>
    <name evidence="3" type="ordered locus">Pedsa_0304</name>
</gene>
<feature type="domain" description="TonB-dependent receptor plug" evidence="2">
    <location>
        <begin position="143"/>
        <end position="252"/>
    </location>
</feature>
<evidence type="ECO:0000256" key="1">
    <source>
        <dbReference type="SAM" id="SignalP"/>
    </source>
</evidence>
<dbReference type="InterPro" id="IPR008969">
    <property type="entry name" value="CarboxyPept-like_regulatory"/>
</dbReference>
<dbReference type="HOGENOM" id="CLU_004317_1_1_10"/>
<name>F0S4D1_PSESL</name>
<keyword evidence="3" id="KW-0675">Receptor</keyword>
<dbReference type="Pfam" id="PF07715">
    <property type="entry name" value="Plug"/>
    <property type="match status" value="1"/>
</dbReference>
<dbReference type="SUPFAM" id="SSF56935">
    <property type="entry name" value="Porins"/>
    <property type="match status" value="1"/>
</dbReference>
<dbReference type="InterPro" id="IPR023996">
    <property type="entry name" value="TonB-dep_OMP_SusC/RagA"/>
</dbReference>
<keyword evidence="1" id="KW-0732">Signal</keyword>
<organism evidence="3 4">
    <name type="scientific">Pseudopedobacter saltans (strain ATCC 51119 / DSM 12145 / JCM 21818 / CCUG 39354 / LMG 10337 / NBRC 100064 / NCIMB 13643)</name>
    <name type="common">Pedobacter saltans</name>
    <dbReference type="NCBI Taxonomy" id="762903"/>
    <lineage>
        <taxon>Bacteria</taxon>
        <taxon>Pseudomonadati</taxon>
        <taxon>Bacteroidota</taxon>
        <taxon>Sphingobacteriia</taxon>
        <taxon>Sphingobacteriales</taxon>
        <taxon>Sphingobacteriaceae</taxon>
        <taxon>Pseudopedobacter</taxon>
    </lineage>
</organism>
<dbReference type="Gene3D" id="2.170.130.10">
    <property type="entry name" value="TonB-dependent receptor, plug domain"/>
    <property type="match status" value="1"/>
</dbReference>
<keyword evidence="4" id="KW-1185">Reference proteome</keyword>
<dbReference type="InterPro" id="IPR012910">
    <property type="entry name" value="Plug_dom"/>
</dbReference>
<reference evidence="4" key="2">
    <citation type="submission" date="2011-02" db="EMBL/GenBank/DDBJ databases">
        <title>The complete genome of Pedobacter saltans DSM 12145.</title>
        <authorList>
            <consortium name="US DOE Joint Genome Institute (JGI-PGF)"/>
            <person name="Lucas S."/>
            <person name="Copeland A."/>
            <person name="Lapidus A."/>
            <person name="Bruce D."/>
            <person name="Goodwin L."/>
            <person name="Pitluck S."/>
            <person name="Kyrpides N."/>
            <person name="Mavromatis K."/>
            <person name="Pagani I."/>
            <person name="Ivanova N."/>
            <person name="Ovchinnikova G."/>
            <person name="Lu M."/>
            <person name="Detter J.C."/>
            <person name="Han C."/>
            <person name="Land M."/>
            <person name="Hauser L."/>
            <person name="Markowitz V."/>
            <person name="Cheng J.-F."/>
            <person name="Hugenholtz P."/>
            <person name="Woyke T."/>
            <person name="Wu D."/>
            <person name="Tindall B."/>
            <person name="Pomrenke H.G."/>
            <person name="Brambilla E."/>
            <person name="Klenk H.-P."/>
            <person name="Eisen J.A."/>
        </authorList>
    </citation>
    <scope>NUCLEOTIDE SEQUENCE [LARGE SCALE GENOMIC DNA]</scope>
    <source>
        <strain evidence="4">ATCC 51119 / DSM 12145 / JCM 21818 / LMG 10337 / NBRC 100064 / NCIMB 13643</strain>
    </source>
</reference>
<protein>
    <submittedName>
        <fullName evidence="3">TonB-dependent receptor plug</fullName>
    </submittedName>
</protein>
<reference evidence="3 4" key="1">
    <citation type="journal article" date="2011" name="Stand. Genomic Sci.">
        <title>Complete genome sequence of the gliding, heparinolytic Pedobacter saltans type strain (113).</title>
        <authorList>
            <person name="Liolios K."/>
            <person name="Sikorski J."/>
            <person name="Lu M."/>
            <person name="Nolan M."/>
            <person name="Lapidus A."/>
            <person name="Lucas S."/>
            <person name="Hammon N."/>
            <person name="Deshpande S."/>
            <person name="Cheng J.F."/>
            <person name="Tapia R."/>
            <person name="Han C."/>
            <person name="Goodwin L."/>
            <person name="Pitluck S."/>
            <person name="Huntemann M."/>
            <person name="Ivanova N."/>
            <person name="Pagani I."/>
            <person name="Mavromatis K."/>
            <person name="Ovchinikova G."/>
            <person name="Pati A."/>
            <person name="Chen A."/>
            <person name="Palaniappan K."/>
            <person name="Land M."/>
            <person name="Hauser L."/>
            <person name="Brambilla E.M."/>
            <person name="Kotsyurbenko O."/>
            <person name="Rohde M."/>
            <person name="Tindall B.J."/>
            <person name="Abt B."/>
            <person name="Goker M."/>
            <person name="Detter J.C."/>
            <person name="Woyke T."/>
            <person name="Bristow J."/>
            <person name="Eisen J.A."/>
            <person name="Markowitz V."/>
            <person name="Hugenholtz P."/>
            <person name="Klenk H.P."/>
            <person name="Kyrpides N.C."/>
        </authorList>
    </citation>
    <scope>NUCLEOTIDE SEQUENCE [LARGE SCALE GENOMIC DNA]</scope>
    <source>
        <strain evidence="4">ATCC 51119 / DSM 12145 / JCM 21818 / LMG 10337 / NBRC 100064 / NCIMB 13643</strain>
    </source>
</reference>
<dbReference type="AlphaFoldDB" id="F0S4D1"/>
<dbReference type="STRING" id="762903.Pedsa_0304"/>
<dbReference type="InterPro" id="IPR037066">
    <property type="entry name" value="Plug_dom_sf"/>
</dbReference>
<evidence type="ECO:0000313" key="3">
    <source>
        <dbReference type="EMBL" id="ADY50888.1"/>
    </source>
</evidence>
<feature type="signal peptide" evidence="1">
    <location>
        <begin position="1"/>
        <end position="33"/>
    </location>
</feature>
<dbReference type="Pfam" id="PF13715">
    <property type="entry name" value="CarbopepD_reg_2"/>
    <property type="match status" value="1"/>
</dbReference>
<evidence type="ECO:0000259" key="2">
    <source>
        <dbReference type="Pfam" id="PF07715"/>
    </source>
</evidence>
<dbReference type="Gene3D" id="2.60.40.1120">
    <property type="entry name" value="Carboxypeptidase-like, regulatory domain"/>
    <property type="match status" value="1"/>
</dbReference>
<dbReference type="KEGG" id="psn:Pedsa_0304"/>
<dbReference type="EMBL" id="CP002545">
    <property type="protein sequence ID" value="ADY50888.1"/>
    <property type="molecule type" value="Genomic_DNA"/>
</dbReference>
<accession>F0S4D1</accession>
<sequence length="1072" mass="119484">MELSLQKLQRNSRRFKVACVPLMFALVLPSAQAKEAKDKDLAEYGKEAARFINVTGTVKDSKGEPLPGVTVTIKGTKTSTATDINGVFRLNLPNGNETLVFSFLGFQSKEVKSTGNSNLNVVLEESTSSLNEVVVVGYGSQKKETTTHAIETINMDAVNDIPVASLAAALRGQMAGLSVQGGQSRPNANASIQIRQPRLYSKDGGTLSPLYVIDDIIRTEDEFNNLDQSEIESITVLKDAAAAIYGVNGNQGAILVKTKRGKIGAPIFSYSGSVGLTDAAMLPKMMSGYDQARYLNTYNFTDGKAITDQSIYSPDELEYFKNNNYDWLDMAWKTSMINRHTVNASGGTDKATYYAGITYNVQDANLENVFKDRWTYRASTNVKIGKNIKADFSVSGNVGTSKQYWLKQGGESVEKDVLALLQTPQFNPPYINGLPVLLTSGTSANTENFHFFEVQKSGDYTQSKATGLNVNMNLAYDVPFIKGLTLKGTYSNNKNNSFGKQYGTAYNVYRFSMLGDHRHIYGGDVTGSVQLKNGYMLRFNPTMDEGYQINAQASYARSFGKHNISAMAMVEQRESYADGVATYIENPILGGEDNMAYFTGTSVMQSQSESENGYLSYVGRFQYNYEEKYLFEATFRADASTKFAPENRWGYFPSFSAGWIISKESFFRDNVSFIDFLKIRGAIGFVGADRTRPFQWYTRYRKQTQRSAVFGGDAARGIIFNQNGIANRDATWDNVTKTSLGVEARFLKDRLTFGADYYHDHNYNMLTQLTSSISLLVGEQLPSENYSTINTFGTEFSLGWRDKVGKDWSYNINTFFNWYDDKPIKIDQAASSIGTMLDKTNRSTDMGVYGYKYAGFFRTQDEVDAFLADHPGFTIFGRTPAPGMLYYEDISGARTGGDLTQPDGKIDENDQTYLTKKESNHFGIGLNFNISYRALSLGITSGINWGGQSYVEGDARARATSTVNKPAFWADHWSVETPNAKYPNPYYYQQNSVLSSFWFRNATTINISNLNLSYKLPDKVSKKVGVNSTRVYVVSTNPFNVYNPFKDYKYYSGSFNVYPVVRTVSFGLNIGF</sequence>
<dbReference type="NCBIfam" id="TIGR04056">
    <property type="entry name" value="OMP_RagA_SusC"/>
    <property type="match status" value="1"/>
</dbReference>
<proteinExistence type="predicted"/>
<feature type="chain" id="PRO_5003258131" evidence="1">
    <location>
        <begin position="34"/>
        <end position="1072"/>
    </location>
</feature>